<protein>
    <recommendedName>
        <fullName evidence="1">EF-hand domain-containing protein</fullName>
    </recommendedName>
</protein>
<comment type="caution">
    <text evidence="2">The sequence shown here is derived from an EMBL/GenBank/DDBJ whole genome shotgun (WGS) entry which is preliminary data.</text>
</comment>
<dbReference type="InterPro" id="IPR011992">
    <property type="entry name" value="EF-hand-dom_pair"/>
</dbReference>
<dbReference type="PROSITE" id="PS50222">
    <property type="entry name" value="EF_HAND_2"/>
    <property type="match status" value="1"/>
</dbReference>
<sequence length="153" mass="17918">MIDDHSAVDVVYDLFHMHDHDRDDMIRKDELRDVLHQLGLPAQYLTPAYIEAVFELTRTNNTMQVHFKEFILWWNNISSNGFVDLDTKIQGVKNLYMMFDEVRDQDGCVAFDTFLQIYENSEQSKTSPIGGGTQFEEDTKLSYRALARLLQYL</sequence>
<keyword evidence="3" id="KW-1185">Reference proteome</keyword>
<gene>
    <name evidence="2" type="ORF">AKO1_012696</name>
</gene>
<feature type="domain" description="EF-hand" evidence="1">
    <location>
        <begin position="6"/>
        <end position="41"/>
    </location>
</feature>
<dbReference type="SUPFAM" id="SSF47473">
    <property type="entry name" value="EF-hand"/>
    <property type="match status" value="1"/>
</dbReference>
<dbReference type="AlphaFoldDB" id="A0AAW2YWU6"/>
<dbReference type="GO" id="GO:0005509">
    <property type="term" value="F:calcium ion binding"/>
    <property type="evidence" value="ECO:0007669"/>
    <property type="project" value="InterPro"/>
</dbReference>
<accession>A0AAW2YWU6</accession>
<proteinExistence type="predicted"/>
<dbReference type="Pfam" id="PF13499">
    <property type="entry name" value="EF-hand_7"/>
    <property type="match status" value="1"/>
</dbReference>
<evidence type="ECO:0000313" key="3">
    <source>
        <dbReference type="Proteomes" id="UP001431209"/>
    </source>
</evidence>
<dbReference type="Gene3D" id="1.10.238.10">
    <property type="entry name" value="EF-hand"/>
    <property type="match status" value="1"/>
</dbReference>
<dbReference type="Proteomes" id="UP001431209">
    <property type="component" value="Unassembled WGS sequence"/>
</dbReference>
<reference evidence="2 3" key="1">
    <citation type="submission" date="2024-03" db="EMBL/GenBank/DDBJ databases">
        <title>The Acrasis kona genome and developmental transcriptomes reveal deep origins of eukaryotic multicellular pathways.</title>
        <authorList>
            <person name="Sheikh S."/>
            <person name="Fu C.-J."/>
            <person name="Brown M.W."/>
            <person name="Baldauf S.L."/>
        </authorList>
    </citation>
    <scope>NUCLEOTIDE SEQUENCE [LARGE SCALE GENOMIC DNA]</scope>
    <source>
        <strain evidence="2 3">ATCC MYA-3509</strain>
    </source>
</reference>
<evidence type="ECO:0000259" key="1">
    <source>
        <dbReference type="PROSITE" id="PS50222"/>
    </source>
</evidence>
<name>A0AAW2YWU6_9EUKA</name>
<dbReference type="InterPro" id="IPR002048">
    <property type="entry name" value="EF_hand_dom"/>
</dbReference>
<evidence type="ECO:0000313" key="2">
    <source>
        <dbReference type="EMBL" id="KAL0481396.1"/>
    </source>
</evidence>
<organism evidence="2 3">
    <name type="scientific">Acrasis kona</name>
    <dbReference type="NCBI Taxonomy" id="1008807"/>
    <lineage>
        <taxon>Eukaryota</taxon>
        <taxon>Discoba</taxon>
        <taxon>Heterolobosea</taxon>
        <taxon>Tetramitia</taxon>
        <taxon>Eutetramitia</taxon>
        <taxon>Acrasidae</taxon>
        <taxon>Acrasis</taxon>
    </lineage>
</organism>
<dbReference type="EMBL" id="JAOPGA020000762">
    <property type="protein sequence ID" value="KAL0481396.1"/>
    <property type="molecule type" value="Genomic_DNA"/>
</dbReference>